<dbReference type="Gene3D" id="3.50.50.60">
    <property type="entry name" value="FAD/NAD(P)-binding domain"/>
    <property type="match status" value="1"/>
</dbReference>
<dbReference type="SUPFAM" id="SSF51971">
    <property type="entry name" value="Nucleotide-binding domain"/>
    <property type="match status" value="1"/>
</dbReference>
<keyword evidence="2" id="KW-0285">Flavoprotein</keyword>
<feature type="domain" description="FAD/NAD(P)-binding" evidence="6">
    <location>
        <begin position="44"/>
        <end position="201"/>
    </location>
</feature>
<dbReference type="STRING" id="307972.A0A2G8KBW0"/>
<dbReference type="OrthoDB" id="333024at2759"/>
<dbReference type="GO" id="GO:0016491">
    <property type="term" value="F:oxidoreductase activity"/>
    <property type="evidence" value="ECO:0007669"/>
    <property type="project" value="UniProtKB-KW"/>
</dbReference>
<dbReference type="Pfam" id="PF07992">
    <property type="entry name" value="Pyr_redox_2"/>
    <property type="match status" value="1"/>
</dbReference>
<organism evidence="7 8">
    <name type="scientific">Stichopus japonicus</name>
    <name type="common">Sea cucumber</name>
    <dbReference type="NCBI Taxonomy" id="307972"/>
    <lineage>
        <taxon>Eukaryota</taxon>
        <taxon>Metazoa</taxon>
        <taxon>Echinodermata</taxon>
        <taxon>Eleutherozoa</taxon>
        <taxon>Echinozoa</taxon>
        <taxon>Holothuroidea</taxon>
        <taxon>Aspidochirotacea</taxon>
        <taxon>Aspidochirotida</taxon>
        <taxon>Stichopodidae</taxon>
        <taxon>Apostichopus</taxon>
    </lineage>
</organism>
<dbReference type="EMBL" id="MRZV01000710">
    <property type="protein sequence ID" value="PIK45497.1"/>
    <property type="molecule type" value="Genomic_DNA"/>
</dbReference>
<evidence type="ECO:0000259" key="6">
    <source>
        <dbReference type="Pfam" id="PF07992"/>
    </source>
</evidence>
<evidence type="ECO:0000256" key="5">
    <source>
        <dbReference type="ARBA" id="ARBA00023002"/>
    </source>
</evidence>
<dbReference type="AlphaFoldDB" id="A0A2G8KBW0"/>
<evidence type="ECO:0000313" key="7">
    <source>
        <dbReference type="EMBL" id="PIK45497.1"/>
    </source>
</evidence>
<dbReference type="InterPro" id="IPR036188">
    <property type="entry name" value="FAD/NAD-bd_sf"/>
</dbReference>
<evidence type="ECO:0000256" key="4">
    <source>
        <dbReference type="ARBA" id="ARBA00022857"/>
    </source>
</evidence>
<sequence>MANSVDVFLVISTASVVHKSLHKCQWRKPTGHVRFLSSQQDSSFRVCVVGSGPAGFYTAQSLLKNNPNVTVDILEKLPVPFGLVRYGVAPDHPEVKNVINQFTNLAQSGRCNFLGNINIGTDVTVKELLNGYSAVVLAYGAASDRRLDIPGEDSEGVISARNFVGWYNGLPQDSELKPNLNTDTAVVIGQGNVALDVARILLTPIEILQKTDISENAISALRRSKVKQVYLVGRRGPLEVSFTIKELREMVKLPGTKPILDRSDFEGIDKLIP</sequence>
<evidence type="ECO:0000313" key="8">
    <source>
        <dbReference type="Proteomes" id="UP000230750"/>
    </source>
</evidence>
<keyword evidence="5" id="KW-0560">Oxidoreductase</keyword>
<dbReference type="InterPro" id="IPR055275">
    <property type="entry name" value="Ferredox_Rdtase"/>
</dbReference>
<proteinExistence type="predicted"/>
<accession>A0A2G8KBW0</accession>
<evidence type="ECO:0000256" key="2">
    <source>
        <dbReference type="ARBA" id="ARBA00022630"/>
    </source>
</evidence>
<keyword evidence="4" id="KW-0521">NADP</keyword>
<dbReference type="InterPro" id="IPR023753">
    <property type="entry name" value="FAD/NAD-binding_dom"/>
</dbReference>
<keyword evidence="8" id="KW-1185">Reference proteome</keyword>
<keyword evidence="3" id="KW-0274">FAD</keyword>
<comment type="cofactor">
    <cofactor evidence="1">
        <name>FAD</name>
        <dbReference type="ChEBI" id="CHEBI:57692"/>
    </cofactor>
</comment>
<reference evidence="7 8" key="1">
    <citation type="journal article" date="2017" name="PLoS Biol.">
        <title>The sea cucumber genome provides insights into morphological evolution and visceral regeneration.</title>
        <authorList>
            <person name="Zhang X."/>
            <person name="Sun L."/>
            <person name="Yuan J."/>
            <person name="Sun Y."/>
            <person name="Gao Y."/>
            <person name="Zhang L."/>
            <person name="Li S."/>
            <person name="Dai H."/>
            <person name="Hamel J.F."/>
            <person name="Liu C."/>
            <person name="Yu Y."/>
            <person name="Liu S."/>
            <person name="Lin W."/>
            <person name="Guo K."/>
            <person name="Jin S."/>
            <person name="Xu P."/>
            <person name="Storey K.B."/>
            <person name="Huan P."/>
            <person name="Zhang T."/>
            <person name="Zhou Y."/>
            <person name="Zhang J."/>
            <person name="Lin C."/>
            <person name="Li X."/>
            <person name="Xing L."/>
            <person name="Huo D."/>
            <person name="Sun M."/>
            <person name="Wang L."/>
            <person name="Mercier A."/>
            <person name="Li F."/>
            <person name="Yang H."/>
            <person name="Xiang J."/>
        </authorList>
    </citation>
    <scope>NUCLEOTIDE SEQUENCE [LARGE SCALE GENOMIC DNA]</scope>
    <source>
        <strain evidence="7">Shaxun</strain>
        <tissue evidence="7">Muscle</tissue>
    </source>
</reference>
<gene>
    <name evidence="7" type="ORF">BSL78_17642</name>
</gene>
<feature type="non-terminal residue" evidence="7">
    <location>
        <position position="273"/>
    </location>
</feature>
<evidence type="ECO:0000256" key="3">
    <source>
        <dbReference type="ARBA" id="ARBA00022827"/>
    </source>
</evidence>
<evidence type="ECO:0000256" key="1">
    <source>
        <dbReference type="ARBA" id="ARBA00001974"/>
    </source>
</evidence>
<dbReference type="PANTHER" id="PTHR48467:SF1">
    <property type="entry name" value="GLUTAMATE SYNTHASE 1 [NADH], CHLOROPLASTIC-LIKE"/>
    <property type="match status" value="1"/>
</dbReference>
<protein>
    <submittedName>
        <fullName evidence="7">Putative NADPH:adrenodoxin oxidoreductase, mitochondrial-like</fullName>
    </submittedName>
</protein>
<dbReference type="PANTHER" id="PTHR48467">
    <property type="entry name" value="GLUTAMATE SYNTHASE 1 [NADH], CHLOROPLASTIC-LIKE"/>
    <property type="match status" value="1"/>
</dbReference>
<dbReference type="PRINTS" id="PR00419">
    <property type="entry name" value="ADXRDTASE"/>
</dbReference>
<dbReference type="Proteomes" id="UP000230750">
    <property type="component" value="Unassembled WGS sequence"/>
</dbReference>
<comment type="caution">
    <text evidence="7">The sequence shown here is derived from an EMBL/GenBank/DDBJ whole genome shotgun (WGS) entry which is preliminary data.</text>
</comment>
<name>A0A2G8KBW0_STIJA</name>